<dbReference type="AlphaFoldDB" id="A0AA85J3Z1"/>
<evidence type="ECO:0000313" key="2">
    <source>
        <dbReference type="Proteomes" id="UP000050795"/>
    </source>
</evidence>
<dbReference type="Gene3D" id="3.40.50.300">
    <property type="entry name" value="P-loop containing nucleotide triphosphate hydrolases"/>
    <property type="match status" value="1"/>
</dbReference>
<dbReference type="PANTHER" id="PTHR36978">
    <property type="entry name" value="P-LOOP CONTAINING NUCLEOTIDE TRIPHOSPHATE HYDROLASE"/>
    <property type="match status" value="1"/>
</dbReference>
<proteinExistence type="predicted"/>
<keyword evidence="1" id="KW-0472">Membrane</keyword>
<dbReference type="Pfam" id="PF17784">
    <property type="entry name" value="Sulfotransfer_4"/>
    <property type="match status" value="1"/>
</dbReference>
<dbReference type="InterPro" id="IPR040632">
    <property type="entry name" value="Sulfotransfer_4"/>
</dbReference>
<accession>A0AA85J3Z1</accession>
<dbReference type="Proteomes" id="UP000050795">
    <property type="component" value="Unassembled WGS sequence"/>
</dbReference>
<keyword evidence="1" id="KW-1133">Transmembrane helix</keyword>
<keyword evidence="2" id="KW-1185">Reference proteome</keyword>
<dbReference type="PANTHER" id="PTHR36978:SF4">
    <property type="entry name" value="P-LOOP CONTAINING NUCLEOSIDE TRIPHOSPHATE HYDROLASE PROTEIN"/>
    <property type="match status" value="1"/>
</dbReference>
<reference evidence="2" key="1">
    <citation type="submission" date="2022-06" db="EMBL/GenBank/DDBJ databases">
        <authorList>
            <person name="Berger JAMES D."/>
            <person name="Berger JAMES D."/>
        </authorList>
    </citation>
    <scope>NUCLEOTIDE SEQUENCE [LARGE SCALE GENOMIC DNA]</scope>
</reference>
<dbReference type="InterPro" id="IPR027417">
    <property type="entry name" value="P-loop_NTPase"/>
</dbReference>
<reference evidence="3" key="2">
    <citation type="submission" date="2023-11" db="UniProtKB">
        <authorList>
            <consortium name="WormBaseParasite"/>
        </authorList>
    </citation>
    <scope>IDENTIFICATION</scope>
</reference>
<protein>
    <submittedName>
        <fullName evidence="3">Uncharacterized protein</fullName>
    </submittedName>
</protein>
<organism evidence="2 3">
    <name type="scientific">Trichobilharzia regenti</name>
    <name type="common">Nasal bird schistosome</name>
    <dbReference type="NCBI Taxonomy" id="157069"/>
    <lineage>
        <taxon>Eukaryota</taxon>
        <taxon>Metazoa</taxon>
        <taxon>Spiralia</taxon>
        <taxon>Lophotrochozoa</taxon>
        <taxon>Platyhelminthes</taxon>
        <taxon>Trematoda</taxon>
        <taxon>Digenea</taxon>
        <taxon>Strigeidida</taxon>
        <taxon>Schistosomatoidea</taxon>
        <taxon>Schistosomatidae</taxon>
        <taxon>Trichobilharzia</taxon>
    </lineage>
</organism>
<dbReference type="WBParaSite" id="TREG1_127150.1">
    <property type="protein sequence ID" value="TREG1_127150.1"/>
    <property type="gene ID" value="TREG1_127150"/>
</dbReference>
<sequence length="276" mass="32210">MMIMDGLNKYLKTLSSQPINHDLEVIVVGLNKTGTTCLKSALEVLFNGSTCFHYTDLMYQSNDIIEKWLEVHLYQHQKHLNGYQFNIRELLKTLLKKYKCVSGIPVTPFLSDLLEIYPKAKVILTVRDPEVWFAACRATLIPYRPKQSILRQTLHKLSIFSWLSHLDYLKMLSLQNTLGRKTNLKSDNELLSAYSRWNEHVQSIVPNERLLVYNIKQGWIPLCNFLGKPIPSTTFPGRNSLIICKSLLRHTQRIVHVLLYIFIYCVIILHFINFFR</sequence>
<name>A0AA85J3Z1_TRIRE</name>
<evidence type="ECO:0000313" key="3">
    <source>
        <dbReference type="WBParaSite" id="TREG1_127150.1"/>
    </source>
</evidence>
<feature type="transmembrane region" description="Helical" evidence="1">
    <location>
        <begin position="254"/>
        <end position="275"/>
    </location>
</feature>
<keyword evidence="1" id="KW-0812">Transmembrane</keyword>
<dbReference type="SUPFAM" id="SSF52540">
    <property type="entry name" value="P-loop containing nucleoside triphosphate hydrolases"/>
    <property type="match status" value="1"/>
</dbReference>
<evidence type="ECO:0000256" key="1">
    <source>
        <dbReference type="SAM" id="Phobius"/>
    </source>
</evidence>